<gene>
    <name evidence="1" type="ORF">CLV54_0525</name>
</gene>
<dbReference type="SUPFAM" id="SSF52980">
    <property type="entry name" value="Restriction endonuclease-like"/>
    <property type="match status" value="1"/>
</dbReference>
<keyword evidence="2" id="KW-1185">Reference proteome</keyword>
<comment type="caution">
    <text evidence="1">The sequence shown here is derived from an EMBL/GenBank/DDBJ whole genome shotgun (WGS) entry which is preliminary data.</text>
</comment>
<dbReference type="InterPro" id="IPR011335">
    <property type="entry name" value="Restrct_endonuc-II-like"/>
</dbReference>
<organism evidence="1 2">
    <name type="scientific">Compostimonas suwonensis</name>
    <dbReference type="NCBI Taxonomy" id="1048394"/>
    <lineage>
        <taxon>Bacteria</taxon>
        <taxon>Bacillati</taxon>
        <taxon>Actinomycetota</taxon>
        <taxon>Actinomycetes</taxon>
        <taxon>Micrococcales</taxon>
        <taxon>Microbacteriaceae</taxon>
        <taxon>Compostimonas</taxon>
    </lineage>
</organism>
<accession>A0A2M9C4Q8</accession>
<reference evidence="1 2" key="1">
    <citation type="submission" date="2017-11" db="EMBL/GenBank/DDBJ databases">
        <title>Genomic Encyclopedia of Archaeal and Bacterial Type Strains, Phase II (KMG-II): From Individual Species to Whole Genera.</title>
        <authorList>
            <person name="Goeker M."/>
        </authorList>
    </citation>
    <scope>NUCLEOTIDE SEQUENCE [LARGE SCALE GENOMIC DNA]</scope>
    <source>
        <strain evidence="1 2">DSM 25625</strain>
    </source>
</reference>
<evidence type="ECO:0000313" key="1">
    <source>
        <dbReference type="EMBL" id="PJJ65492.1"/>
    </source>
</evidence>
<evidence type="ECO:0008006" key="3">
    <source>
        <dbReference type="Google" id="ProtNLM"/>
    </source>
</evidence>
<sequence length="312" mass="34880">MPRRTILPSHLLYAPFTTADARAAGLNAKTLRDPVFGRPFHGVRVPPRAPASSVFDRNCRAYATRMKPTAFFTHDTAARLWNLPLPREYTADDPLHVSTFWPDRAPSGRGVAGHTLTPGTVRVLSRDGHHVVDPVSAWLQLGGILPRDELVALGDALVLDPFVVEPGSDRPWATIGELEDRLGSYSGRGVTKLRAALPLIREGSESRPETLLRLLLRSAGFPEPQTNTEIWDAGGRFLGRGDLVFRPWRVVVEYDGDHHRTDRRQYEHDRLRQEGLARAGWQSVSVRSRGLFVETAQTVERVRLALVSQGWR</sequence>
<protein>
    <recommendedName>
        <fullName evidence="3">Very-short-patch-repair endonuclease</fullName>
    </recommendedName>
</protein>
<dbReference type="Proteomes" id="UP000230161">
    <property type="component" value="Unassembled WGS sequence"/>
</dbReference>
<dbReference type="OrthoDB" id="3173471at2"/>
<proteinExistence type="predicted"/>
<dbReference type="Gene3D" id="3.40.960.10">
    <property type="entry name" value="VSR Endonuclease"/>
    <property type="match status" value="1"/>
</dbReference>
<dbReference type="EMBL" id="PGFB01000001">
    <property type="protein sequence ID" value="PJJ65492.1"/>
    <property type="molecule type" value="Genomic_DNA"/>
</dbReference>
<dbReference type="RefSeq" id="WP_157802780.1">
    <property type="nucleotide sequence ID" value="NZ_PGFB01000001.1"/>
</dbReference>
<evidence type="ECO:0000313" key="2">
    <source>
        <dbReference type="Proteomes" id="UP000230161"/>
    </source>
</evidence>
<name>A0A2M9C4Q8_9MICO</name>
<dbReference type="AlphaFoldDB" id="A0A2M9C4Q8"/>